<dbReference type="GO" id="GO:0005524">
    <property type="term" value="F:ATP binding"/>
    <property type="evidence" value="ECO:0007669"/>
    <property type="project" value="UniProtKB-KW"/>
</dbReference>
<accession>A0A7W9N152</accession>
<evidence type="ECO:0000313" key="7">
    <source>
        <dbReference type="EMBL" id="MBB5849705.1"/>
    </source>
</evidence>
<feature type="region of interest" description="Disordered" evidence="5">
    <location>
        <begin position="250"/>
        <end position="270"/>
    </location>
</feature>
<dbReference type="Gene3D" id="3.40.50.300">
    <property type="entry name" value="P-loop containing nucleotide triphosphate hydrolases"/>
    <property type="match status" value="1"/>
</dbReference>
<dbReference type="AlphaFoldDB" id="A0A7W9N152"/>
<comment type="caution">
    <text evidence="7">The sequence shown here is derived from an EMBL/GenBank/DDBJ whole genome shotgun (WGS) entry which is preliminary data.</text>
</comment>
<evidence type="ECO:0000313" key="8">
    <source>
        <dbReference type="Proteomes" id="UP000567246"/>
    </source>
</evidence>
<gene>
    <name evidence="7" type="ORF">HDA33_002269</name>
</gene>
<dbReference type="InterPro" id="IPR017871">
    <property type="entry name" value="ABC_transporter-like_CS"/>
</dbReference>
<dbReference type="InterPro" id="IPR003593">
    <property type="entry name" value="AAA+_ATPase"/>
</dbReference>
<dbReference type="RefSeq" id="WP_184173349.1">
    <property type="nucleotide sequence ID" value="NZ_BAABAG010000006.1"/>
</dbReference>
<reference evidence="7 8" key="1">
    <citation type="submission" date="2020-08" db="EMBL/GenBank/DDBJ databases">
        <title>Sequencing the genomes of 1000 actinobacteria strains.</title>
        <authorList>
            <person name="Klenk H.-P."/>
        </authorList>
    </citation>
    <scope>NUCLEOTIDE SEQUENCE [LARGE SCALE GENOMIC DNA]</scope>
    <source>
        <strain evidence="7 8">DSM 17945</strain>
    </source>
</reference>
<evidence type="ECO:0000259" key="6">
    <source>
        <dbReference type="PROSITE" id="PS50893"/>
    </source>
</evidence>
<dbReference type="PANTHER" id="PTHR43553">
    <property type="entry name" value="HEAVY METAL TRANSPORTER"/>
    <property type="match status" value="1"/>
</dbReference>
<keyword evidence="3" id="KW-0547">Nucleotide-binding</keyword>
<keyword evidence="7" id="KW-0378">Hydrolase</keyword>
<evidence type="ECO:0000256" key="1">
    <source>
        <dbReference type="ARBA" id="ARBA00005417"/>
    </source>
</evidence>
<dbReference type="GO" id="GO:0042626">
    <property type="term" value="F:ATPase-coupled transmembrane transporter activity"/>
    <property type="evidence" value="ECO:0007669"/>
    <property type="project" value="TreeGrafter"/>
</dbReference>
<dbReference type="Proteomes" id="UP000567246">
    <property type="component" value="Unassembled WGS sequence"/>
</dbReference>
<dbReference type="Pfam" id="PF00005">
    <property type="entry name" value="ABC_tran"/>
    <property type="match status" value="1"/>
</dbReference>
<dbReference type="InterPro" id="IPR003439">
    <property type="entry name" value="ABC_transporter-like_ATP-bd"/>
</dbReference>
<evidence type="ECO:0000256" key="2">
    <source>
        <dbReference type="ARBA" id="ARBA00022448"/>
    </source>
</evidence>
<dbReference type="SUPFAM" id="SSF52540">
    <property type="entry name" value="P-loop containing nucleoside triphosphate hydrolases"/>
    <property type="match status" value="1"/>
</dbReference>
<sequence length="270" mass="28148">MTEQTTGVRLRGARVEADGPEGVVALLQDVDLDLTAPRVAVVGENGSGKSTLARAVAGLVDVVAGEVTVHGVDAVRDVKALRRVVGMVFANPAAQAIMPTVREDVELTVKSLRDDDGRRLSKVDVAARVAAALAEHRLTELAERPCLALSSGQAQRLAMCSVMAGRPRLVIADEPTSLLDGRHRRIIADRLLAADGFQLLLVTHDLELARACDDAVWVHEGRVRAVGPASEVVDAYAAFLDEAVAAESAVPAAGDPAAGNPAGASAEARP</sequence>
<proteinExistence type="inferred from homology"/>
<dbReference type="CDD" id="cd03225">
    <property type="entry name" value="ABC_cobalt_CbiO_domain1"/>
    <property type="match status" value="1"/>
</dbReference>
<evidence type="ECO:0000256" key="4">
    <source>
        <dbReference type="ARBA" id="ARBA00022840"/>
    </source>
</evidence>
<protein>
    <submittedName>
        <fullName evidence="7">Biotin transport system ATP-binding protein</fullName>
        <ecNumber evidence="7">3.6.3.-</ecNumber>
    </submittedName>
</protein>
<evidence type="ECO:0000256" key="3">
    <source>
        <dbReference type="ARBA" id="ARBA00022741"/>
    </source>
</evidence>
<dbReference type="GO" id="GO:0016887">
    <property type="term" value="F:ATP hydrolysis activity"/>
    <property type="evidence" value="ECO:0007669"/>
    <property type="project" value="InterPro"/>
</dbReference>
<feature type="domain" description="ABC transporter" evidence="6">
    <location>
        <begin position="8"/>
        <end position="245"/>
    </location>
</feature>
<dbReference type="EMBL" id="JACHMW010000001">
    <property type="protein sequence ID" value="MBB5849705.1"/>
    <property type="molecule type" value="Genomic_DNA"/>
</dbReference>
<dbReference type="PANTHER" id="PTHR43553:SF24">
    <property type="entry name" value="ENERGY-COUPLING FACTOR TRANSPORTER ATP-BINDING PROTEIN ECFA1"/>
    <property type="match status" value="1"/>
</dbReference>
<dbReference type="SMART" id="SM00382">
    <property type="entry name" value="AAA"/>
    <property type="match status" value="1"/>
</dbReference>
<organism evidence="7 8">
    <name type="scientific">Micrococcus endophyticus</name>
    <dbReference type="NCBI Taxonomy" id="455343"/>
    <lineage>
        <taxon>Bacteria</taxon>
        <taxon>Bacillati</taxon>
        <taxon>Actinomycetota</taxon>
        <taxon>Actinomycetes</taxon>
        <taxon>Micrococcales</taxon>
        <taxon>Micrococcaceae</taxon>
        <taxon>Micrococcus</taxon>
    </lineage>
</organism>
<name>A0A7W9N152_9MICC</name>
<dbReference type="EC" id="3.6.3.-" evidence="7"/>
<dbReference type="InterPro" id="IPR015856">
    <property type="entry name" value="ABC_transpr_CbiO/EcfA_su"/>
</dbReference>
<comment type="similarity">
    <text evidence="1">Belongs to the ABC transporter superfamily.</text>
</comment>
<keyword evidence="2" id="KW-0813">Transport</keyword>
<dbReference type="PROSITE" id="PS50893">
    <property type="entry name" value="ABC_TRANSPORTER_2"/>
    <property type="match status" value="1"/>
</dbReference>
<dbReference type="PROSITE" id="PS00211">
    <property type="entry name" value="ABC_TRANSPORTER_1"/>
    <property type="match status" value="1"/>
</dbReference>
<keyword evidence="4 7" id="KW-0067">ATP-binding</keyword>
<dbReference type="InterPro" id="IPR027417">
    <property type="entry name" value="P-loop_NTPase"/>
</dbReference>
<keyword evidence="8" id="KW-1185">Reference proteome</keyword>
<dbReference type="GO" id="GO:0043190">
    <property type="term" value="C:ATP-binding cassette (ABC) transporter complex"/>
    <property type="evidence" value="ECO:0007669"/>
    <property type="project" value="TreeGrafter"/>
</dbReference>
<dbReference type="InterPro" id="IPR050095">
    <property type="entry name" value="ECF_ABC_transporter_ATP-bd"/>
</dbReference>
<evidence type="ECO:0000256" key="5">
    <source>
        <dbReference type="SAM" id="MobiDB-lite"/>
    </source>
</evidence>